<name>A0A9P8P2Z7_9ASCO</name>
<reference evidence="1" key="2">
    <citation type="submission" date="2021-01" db="EMBL/GenBank/DDBJ databases">
        <authorList>
            <person name="Schikora-Tamarit M.A."/>
        </authorList>
    </citation>
    <scope>NUCLEOTIDE SEQUENCE</scope>
    <source>
        <strain evidence="1">CBS6075</strain>
    </source>
</reference>
<sequence length="154" mass="16750">MGLGTQTVENAGQFDTNVSGTNNGDSLWLFLKLKKAVGRNTQLITWDVLWEDWRTTGCNEDFVSSEGRDLGFVILVDNLDFSVGGESSESVNSLASLILDAMSEAYHITFLGTHPTLTHVPPIFLLSTTNAEAPYFAALLAEATPPEPPPITKY</sequence>
<dbReference type="Proteomes" id="UP000769157">
    <property type="component" value="Unassembled WGS sequence"/>
</dbReference>
<gene>
    <name evidence="1" type="ORF">OGAPHI_004805</name>
</gene>
<comment type="caution">
    <text evidence="1">The sequence shown here is derived from an EMBL/GenBank/DDBJ whole genome shotgun (WGS) entry which is preliminary data.</text>
</comment>
<reference evidence="1" key="1">
    <citation type="journal article" date="2021" name="Open Biol.">
        <title>Shared evolutionary footprints suggest mitochondrial oxidative damage underlies multiple complex I losses in fungi.</title>
        <authorList>
            <person name="Schikora-Tamarit M.A."/>
            <person name="Marcet-Houben M."/>
            <person name="Nosek J."/>
            <person name="Gabaldon T."/>
        </authorList>
    </citation>
    <scope>NUCLEOTIDE SEQUENCE</scope>
    <source>
        <strain evidence="1">CBS6075</strain>
    </source>
</reference>
<dbReference type="RefSeq" id="XP_046060371.1">
    <property type="nucleotide sequence ID" value="XM_046205923.1"/>
</dbReference>
<evidence type="ECO:0000313" key="2">
    <source>
        <dbReference type="Proteomes" id="UP000769157"/>
    </source>
</evidence>
<protein>
    <submittedName>
        <fullName evidence="1">Uncharacterized protein</fullName>
    </submittedName>
</protein>
<evidence type="ECO:0000313" key="1">
    <source>
        <dbReference type="EMBL" id="KAH3664091.1"/>
    </source>
</evidence>
<keyword evidence="2" id="KW-1185">Reference proteome</keyword>
<organism evidence="1 2">
    <name type="scientific">Ogataea philodendri</name>
    <dbReference type="NCBI Taxonomy" id="1378263"/>
    <lineage>
        <taxon>Eukaryota</taxon>
        <taxon>Fungi</taxon>
        <taxon>Dikarya</taxon>
        <taxon>Ascomycota</taxon>
        <taxon>Saccharomycotina</taxon>
        <taxon>Pichiomycetes</taxon>
        <taxon>Pichiales</taxon>
        <taxon>Pichiaceae</taxon>
        <taxon>Ogataea</taxon>
    </lineage>
</organism>
<dbReference type="GeneID" id="70236770"/>
<proteinExistence type="predicted"/>
<accession>A0A9P8P2Z7</accession>
<dbReference type="EMBL" id="JAEUBE010000352">
    <property type="protein sequence ID" value="KAH3664091.1"/>
    <property type="molecule type" value="Genomic_DNA"/>
</dbReference>
<dbReference type="AlphaFoldDB" id="A0A9P8P2Z7"/>